<sequence>MALQSANAYASDVGECRAAGGKLLVGQVVSPPKFRHGMYKKGVELSHTHLTLKDRDGATYDVAIDNVFASGYRPHSKAVPAPLDTIAVGDRLEVCGIPFDGGIHWVHNNCGDTPTKSDPDGWIKVIQADGSMGPNLESSQTYCRLWPRR</sequence>
<accession>A0A261SFC7</accession>
<evidence type="ECO:0000313" key="2">
    <source>
        <dbReference type="Proteomes" id="UP000216020"/>
    </source>
</evidence>
<dbReference type="AlphaFoldDB" id="A0A261SFC7"/>
<reference evidence="2" key="1">
    <citation type="submission" date="2017-05" db="EMBL/GenBank/DDBJ databases">
        <title>Complete and WGS of Bordetella genogroups.</title>
        <authorList>
            <person name="Spilker T."/>
            <person name="Lipuma J."/>
        </authorList>
    </citation>
    <scope>NUCLEOTIDE SEQUENCE [LARGE SCALE GENOMIC DNA]</scope>
    <source>
        <strain evidence="2">AU16122</strain>
    </source>
</reference>
<dbReference type="Proteomes" id="UP000216020">
    <property type="component" value="Unassembled WGS sequence"/>
</dbReference>
<keyword evidence="2" id="KW-1185">Reference proteome</keyword>
<name>A0A261SFC7_9BORD</name>
<proteinExistence type="predicted"/>
<comment type="caution">
    <text evidence="1">The sequence shown here is derived from an EMBL/GenBank/DDBJ whole genome shotgun (WGS) entry which is preliminary data.</text>
</comment>
<dbReference type="OrthoDB" id="8635725at2"/>
<evidence type="ECO:0000313" key="1">
    <source>
        <dbReference type="EMBL" id="OZI35053.1"/>
    </source>
</evidence>
<organism evidence="1 2">
    <name type="scientific">Bordetella genomosp. 10</name>
    <dbReference type="NCBI Taxonomy" id="1416804"/>
    <lineage>
        <taxon>Bacteria</taxon>
        <taxon>Pseudomonadati</taxon>
        <taxon>Pseudomonadota</taxon>
        <taxon>Betaproteobacteria</taxon>
        <taxon>Burkholderiales</taxon>
        <taxon>Alcaligenaceae</taxon>
        <taxon>Bordetella</taxon>
    </lineage>
</organism>
<gene>
    <name evidence="1" type="ORF">CAL29_12570</name>
</gene>
<dbReference type="EMBL" id="NEVM01000002">
    <property type="protein sequence ID" value="OZI35053.1"/>
    <property type="molecule type" value="Genomic_DNA"/>
</dbReference>
<protein>
    <submittedName>
        <fullName evidence="1">Uncharacterized protein</fullName>
    </submittedName>
</protein>